<feature type="region of interest" description="Disordered" evidence="1">
    <location>
        <begin position="1"/>
        <end position="62"/>
    </location>
</feature>
<feature type="compositionally biased region" description="Polar residues" evidence="1">
    <location>
        <begin position="41"/>
        <end position="55"/>
    </location>
</feature>
<gene>
    <name evidence="2" type="ORF">BRAPAZ1V2_A02P00620.2</name>
</gene>
<dbReference type="AlphaFoldDB" id="A0A8D9H1Y2"/>
<reference evidence="2 3" key="1">
    <citation type="submission" date="2021-07" db="EMBL/GenBank/DDBJ databases">
        <authorList>
            <consortium name="Genoscope - CEA"/>
            <person name="William W."/>
        </authorList>
    </citation>
    <scope>NUCLEOTIDE SEQUENCE [LARGE SCALE GENOMIC DNA]</scope>
</reference>
<dbReference type="EMBL" id="LS974618">
    <property type="protein sequence ID" value="CAG7891110.1"/>
    <property type="molecule type" value="Genomic_DNA"/>
</dbReference>
<organism evidence="2 3">
    <name type="scientific">Brassica campestris</name>
    <name type="common">Field mustard</name>
    <dbReference type="NCBI Taxonomy" id="3711"/>
    <lineage>
        <taxon>Eukaryota</taxon>
        <taxon>Viridiplantae</taxon>
        <taxon>Streptophyta</taxon>
        <taxon>Embryophyta</taxon>
        <taxon>Tracheophyta</taxon>
        <taxon>Spermatophyta</taxon>
        <taxon>Magnoliopsida</taxon>
        <taxon>eudicotyledons</taxon>
        <taxon>Gunneridae</taxon>
        <taxon>Pentapetalae</taxon>
        <taxon>rosids</taxon>
        <taxon>malvids</taxon>
        <taxon>Brassicales</taxon>
        <taxon>Brassicaceae</taxon>
        <taxon>Brassiceae</taxon>
        <taxon>Brassica</taxon>
    </lineage>
</organism>
<evidence type="ECO:0000313" key="2">
    <source>
        <dbReference type="EMBL" id="CAG7891110.1"/>
    </source>
</evidence>
<feature type="compositionally biased region" description="Basic and acidic residues" evidence="1">
    <location>
        <begin position="10"/>
        <end position="35"/>
    </location>
</feature>
<evidence type="ECO:0000313" key="3">
    <source>
        <dbReference type="Proteomes" id="UP000694005"/>
    </source>
</evidence>
<dbReference type="Gramene" id="A02p00620.2_BraZ1">
    <property type="protein sequence ID" value="A02p00620.2_BraZ1.CDS"/>
    <property type="gene ID" value="A02g00620.2_BraZ1"/>
</dbReference>
<proteinExistence type="predicted"/>
<name>A0A8D9H1Y2_BRACM</name>
<sequence length="94" mass="10742">MNKKTSVVIERAKTASESDPFARIEPQKNDENGRDYDDDASTSPKSNEAFLSTYGTHEHKRPYMEEPKLADEQLKYYFPRPAPPLGTGKHTGYY</sequence>
<accession>A0A8D9H1Y2</accession>
<evidence type="ECO:0000256" key="1">
    <source>
        <dbReference type="SAM" id="MobiDB-lite"/>
    </source>
</evidence>
<protein>
    <submittedName>
        <fullName evidence="2">Uncharacterized protein</fullName>
    </submittedName>
</protein>
<dbReference type="Proteomes" id="UP000694005">
    <property type="component" value="Chromosome A02"/>
</dbReference>